<comment type="caution">
    <text evidence="6">The sequence shown here is derived from an EMBL/GenBank/DDBJ whole genome shotgun (WGS) entry which is preliminary data.</text>
</comment>
<accession>A0ABN8Q0C4</accession>
<evidence type="ECO:0000259" key="5">
    <source>
        <dbReference type="PROSITE" id="PS50865"/>
    </source>
</evidence>
<dbReference type="EMBL" id="CALNXK010000097">
    <property type="protein sequence ID" value="CAH3154035.1"/>
    <property type="molecule type" value="Genomic_DNA"/>
</dbReference>
<dbReference type="Pfam" id="PF14737">
    <property type="entry name" value="DUF4470"/>
    <property type="match status" value="1"/>
</dbReference>
<evidence type="ECO:0000256" key="4">
    <source>
        <dbReference type="PROSITE-ProRule" id="PRU00134"/>
    </source>
</evidence>
<keyword evidence="2 4" id="KW-0863">Zinc-finger</keyword>
<dbReference type="SUPFAM" id="SSF144232">
    <property type="entry name" value="HIT/MYND zinc finger-like"/>
    <property type="match status" value="2"/>
</dbReference>
<evidence type="ECO:0000313" key="7">
    <source>
        <dbReference type="Proteomes" id="UP001159405"/>
    </source>
</evidence>
<keyword evidence="1" id="KW-0479">Metal-binding</keyword>
<dbReference type="Gene3D" id="6.10.140.2220">
    <property type="match status" value="2"/>
</dbReference>
<dbReference type="PROSITE" id="PS50865">
    <property type="entry name" value="ZF_MYND_2"/>
    <property type="match status" value="2"/>
</dbReference>
<dbReference type="InterPro" id="IPR027974">
    <property type="entry name" value="DUF4470"/>
</dbReference>
<organism evidence="6 7">
    <name type="scientific">Porites lobata</name>
    <dbReference type="NCBI Taxonomy" id="104759"/>
    <lineage>
        <taxon>Eukaryota</taxon>
        <taxon>Metazoa</taxon>
        <taxon>Cnidaria</taxon>
        <taxon>Anthozoa</taxon>
        <taxon>Hexacorallia</taxon>
        <taxon>Scleractinia</taxon>
        <taxon>Fungiina</taxon>
        <taxon>Poritidae</taxon>
        <taxon>Porites</taxon>
    </lineage>
</organism>
<dbReference type="InterPro" id="IPR024119">
    <property type="entry name" value="TF_DEAF-1"/>
</dbReference>
<dbReference type="Pfam" id="PF01753">
    <property type="entry name" value="zf-MYND"/>
    <property type="match status" value="1"/>
</dbReference>
<feature type="domain" description="MYND-type" evidence="5">
    <location>
        <begin position="7"/>
        <end position="43"/>
    </location>
</feature>
<reference evidence="6 7" key="1">
    <citation type="submission" date="2022-05" db="EMBL/GenBank/DDBJ databases">
        <authorList>
            <consortium name="Genoscope - CEA"/>
            <person name="William W."/>
        </authorList>
    </citation>
    <scope>NUCLEOTIDE SEQUENCE [LARGE SCALE GENOMIC DNA]</scope>
</reference>
<dbReference type="InterPro" id="IPR002893">
    <property type="entry name" value="Znf_MYND"/>
</dbReference>
<evidence type="ECO:0000313" key="6">
    <source>
        <dbReference type="EMBL" id="CAH3154035.1"/>
    </source>
</evidence>
<dbReference type="PANTHER" id="PTHR10237">
    <property type="entry name" value="DEFORMED EPIDERMAL AUTOREGULATORY FACTOR 1 HOMOLOG SUPPRESSIN"/>
    <property type="match status" value="1"/>
</dbReference>
<feature type="domain" description="MYND-type" evidence="5">
    <location>
        <begin position="52"/>
        <end position="90"/>
    </location>
</feature>
<keyword evidence="7" id="KW-1185">Reference proteome</keyword>
<dbReference type="PROSITE" id="PS01360">
    <property type="entry name" value="ZF_MYND_1"/>
    <property type="match status" value="1"/>
</dbReference>
<keyword evidence="3" id="KW-0862">Zinc</keyword>
<proteinExistence type="predicted"/>
<dbReference type="Proteomes" id="UP001159405">
    <property type="component" value="Unassembled WGS sequence"/>
</dbReference>
<protein>
    <recommendedName>
        <fullName evidence="5">MYND-type domain-containing protein</fullName>
    </recommendedName>
</protein>
<evidence type="ECO:0000256" key="2">
    <source>
        <dbReference type="ARBA" id="ARBA00022771"/>
    </source>
</evidence>
<dbReference type="PANTHER" id="PTHR10237:SF15">
    <property type="entry name" value="LD37257P"/>
    <property type="match status" value="1"/>
</dbReference>
<gene>
    <name evidence="6" type="ORF">PLOB_00049865</name>
</gene>
<evidence type="ECO:0000256" key="3">
    <source>
        <dbReference type="ARBA" id="ARBA00022833"/>
    </source>
</evidence>
<name>A0ABN8Q0C4_9CNID</name>
<evidence type="ECO:0000256" key="1">
    <source>
        <dbReference type="ARBA" id="ARBA00022723"/>
    </source>
</evidence>
<sequence length="597" mass="68720">MNKPNHCWRCEAICTQQCSRRRVAHYCSKECQKQDKWRHQPECETAALKLQCSACDIEQEGLMKCTNCLKACYCSTECQRSDWKRHKTFCHDAVDKTLKLAQRMKALHEMKKDNTGLGATYYWGNIPAVDLLNLSMNEGEEYSNSLALLLCGVGDPRNVLLTTASLPDVYTQQVSIVLNDICPCTLARTVLLLYMLYKGIKFDFSADVTSAVVRIWYSVRITKKDFTLLTLALQDLAATAEPSTLTDGLMEISASQLSQLKIVWSTWLRLSEQRGPWVEDLRKMAIRADSGREDGLSHYLHAIPKVHRASAQHFFDTGIFLSTKTSNELTQQNPTLTGRGLHRLSSTSEFYYSIPTDVLPFTAWDYKAAEKTCYDKSLPIMYTKYLSEILHRSSDKMSRCQVKFYFILCDFLNIDTLLPEGLRYDRVLTSNLWDYYPLKDVLTKFKRLLNSTNPHAVIVTETQNWPRNYVPEIVHQLPYYHGLEDLLRKALKDTQDPELVEESGLTTVVEYINLSDEFLLVLRASLLASCTENELTLFKKQKKIPSVKSLVNSLGLYLRDFVRNENTVVPFRWAVNCRRVVMLRGYERALEWKLKTN</sequence>